<comment type="subcellular location">
    <subcellularLocation>
        <location evidence="1">Cell membrane</location>
        <topology evidence="1">Multi-pass membrane protein</topology>
    </subcellularLocation>
</comment>
<evidence type="ECO:0000256" key="1">
    <source>
        <dbReference type="ARBA" id="ARBA00004651"/>
    </source>
</evidence>
<evidence type="ECO:0000256" key="4">
    <source>
        <dbReference type="ARBA" id="ARBA00022989"/>
    </source>
</evidence>
<accession>A0A6P1EAS8</accession>
<dbReference type="SUPFAM" id="SSF103473">
    <property type="entry name" value="MFS general substrate transporter"/>
    <property type="match status" value="1"/>
</dbReference>
<name>A0A6P1EAS8_LENHI</name>
<evidence type="ECO:0000256" key="2">
    <source>
        <dbReference type="ARBA" id="ARBA00022475"/>
    </source>
</evidence>
<evidence type="ECO:0000313" key="7">
    <source>
        <dbReference type="EMBL" id="QHB53240.1"/>
    </source>
</evidence>
<dbReference type="Gene3D" id="1.20.1250.20">
    <property type="entry name" value="MFS general substrate transporter like domains"/>
    <property type="match status" value="1"/>
</dbReference>
<feature type="transmembrane region" description="Helical" evidence="6">
    <location>
        <begin position="314"/>
        <end position="333"/>
    </location>
</feature>
<keyword evidence="4 6" id="KW-1133">Transmembrane helix</keyword>
<evidence type="ECO:0000256" key="6">
    <source>
        <dbReference type="SAM" id="Phobius"/>
    </source>
</evidence>
<feature type="transmembrane region" description="Helical" evidence="6">
    <location>
        <begin position="282"/>
        <end position="302"/>
    </location>
</feature>
<feature type="transmembrane region" description="Helical" evidence="6">
    <location>
        <begin position="190"/>
        <end position="211"/>
    </location>
</feature>
<dbReference type="InterPro" id="IPR036259">
    <property type="entry name" value="MFS_trans_sf"/>
</dbReference>
<feature type="transmembrane region" description="Helical" evidence="6">
    <location>
        <begin position="67"/>
        <end position="85"/>
    </location>
</feature>
<feature type="transmembrane region" description="Helical" evidence="6">
    <location>
        <begin position="380"/>
        <end position="400"/>
    </location>
</feature>
<dbReference type="GO" id="GO:0005886">
    <property type="term" value="C:plasma membrane"/>
    <property type="evidence" value="ECO:0007669"/>
    <property type="project" value="UniProtKB-SubCell"/>
</dbReference>
<feature type="transmembrane region" description="Helical" evidence="6">
    <location>
        <begin position="92"/>
        <end position="115"/>
    </location>
</feature>
<dbReference type="PANTHER" id="PTHR23513:SF6">
    <property type="entry name" value="MAJOR FACILITATOR SUPERFAMILY ASSOCIATED DOMAIN-CONTAINING PROTEIN"/>
    <property type="match status" value="1"/>
</dbReference>
<dbReference type="InterPro" id="IPR011701">
    <property type="entry name" value="MFS"/>
</dbReference>
<gene>
    <name evidence="7" type="ORF">GQR93_14110</name>
</gene>
<dbReference type="Pfam" id="PF07690">
    <property type="entry name" value="MFS_1"/>
    <property type="match status" value="1"/>
</dbReference>
<organism evidence="7 8">
    <name type="scientific">Lentilactobacillus hilgardii</name>
    <name type="common">Lactobacillus hilgardii</name>
    <dbReference type="NCBI Taxonomy" id="1588"/>
    <lineage>
        <taxon>Bacteria</taxon>
        <taxon>Bacillati</taxon>
        <taxon>Bacillota</taxon>
        <taxon>Bacilli</taxon>
        <taxon>Lactobacillales</taxon>
        <taxon>Lactobacillaceae</taxon>
        <taxon>Lentilactobacillus</taxon>
    </lineage>
</organism>
<dbReference type="RefSeq" id="WP_003550811.1">
    <property type="nucleotide sequence ID" value="NZ_CABKOL010000106.1"/>
</dbReference>
<evidence type="ECO:0000313" key="8">
    <source>
        <dbReference type="Proteomes" id="UP000465035"/>
    </source>
</evidence>
<dbReference type="PANTHER" id="PTHR23513">
    <property type="entry name" value="INTEGRAL MEMBRANE EFFLUX PROTEIN-RELATED"/>
    <property type="match status" value="1"/>
</dbReference>
<dbReference type="SMR" id="A0A6P1EAS8"/>
<feature type="transmembrane region" description="Helical" evidence="6">
    <location>
        <begin position="121"/>
        <end position="144"/>
    </location>
</feature>
<keyword evidence="3 6" id="KW-0812">Transmembrane</keyword>
<reference evidence="7 8" key="1">
    <citation type="submission" date="2019-12" db="EMBL/GenBank/DDBJ databases">
        <title>Lactobacillus hilgardii FLUB.</title>
        <authorList>
            <person name="Gustaw K."/>
        </authorList>
    </citation>
    <scope>NUCLEOTIDE SEQUENCE [LARGE SCALE GENOMIC DNA]</scope>
    <source>
        <strain evidence="7 8">FLUB</strain>
    </source>
</reference>
<keyword evidence="2" id="KW-1003">Cell membrane</keyword>
<protein>
    <submittedName>
        <fullName evidence="7">MFS transporter</fullName>
    </submittedName>
</protein>
<feature type="transmembrane region" description="Helical" evidence="6">
    <location>
        <begin position="248"/>
        <end position="270"/>
    </location>
</feature>
<feature type="transmembrane region" description="Helical" evidence="6">
    <location>
        <begin position="165"/>
        <end position="184"/>
    </location>
</feature>
<evidence type="ECO:0000256" key="3">
    <source>
        <dbReference type="ARBA" id="ARBA00022692"/>
    </source>
</evidence>
<dbReference type="CDD" id="cd06173">
    <property type="entry name" value="MFS_MefA_like"/>
    <property type="match status" value="1"/>
</dbReference>
<proteinExistence type="predicted"/>
<feature type="transmembrane region" description="Helical" evidence="6">
    <location>
        <begin position="339"/>
        <end position="359"/>
    </location>
</feature>
<keyword evidence="5 6" id="KW-0472">Membrane</keyword>
<dbReference type="AlphaFoldDB" id="A0A6P1EAS8"/>
<feature type="transmembrane region" description="Helical" evidence="6">
    <location>
        <begin position="32"/>
        <end position="55"/>
    </location>
</feature>
<feature type="transmembrane region" description="Helical" evidence="6">
    <location>
        <begin position="406"/>
        <end position="429"/>
    </location>
</feature>
<dbReference type="EMBL" id="CP047121">
    <property type="protein sequence ID" value="QHB53240.1"/>
    <property type="molecule type" value="Genomic_DNA"/>
</dbReference>
<dbReference type="Proteomes" id="UP000465035">
    <property type="component" value="Chromosome"/>
</dbReference>
<dbReference type="GO" id="GO:0022857">
    <property type="term" value="F:transmembrane transporter activity"/>
    <property type="evidence" value="ECO:0007669"/>
    <property type="project" value="InterPro"/>
</dbReference>
<sequence>MVENKAIILLEKKSQFAPITNRQSNHQIMKDVASNFISSLSGGMFSLAMGLMLLHDTHSPLSFGLETAIVPIVGLIFLIPVGNIVDQYHHKIILVVSLIARLVGLVIFALIYPLFTGIYKLVPVAGFVVINAISTNFNTTAYSASVHELVNDQKIQLLSSLTQAASALSSVLSPAIGVAVYALIGFETFIVVEIIATFAALMLLLSMQFHYSDAVSSVKNISKTLASQLSGFKTGLQYIRHRPLIRDLILVAIVVNFLFTAITIGLPFVITAQLHAGNMPIGYIETGFSAGIFIGSIIMSIIPNNVYFSLKIVPPIIVMGACMALLGLLLATVTQPVQLTLAGAVIMFVAGSMSGVMNVSTNIRLQTTVPSHLLGRVNSTLMTSVTAIMPIGTLIYTFLFQSQLSGALVIAVSGVMMLGYVIGFLRLILKDIRGDKQFQGE</sequence>
<dbReference type="GeneID" id="69059506"/>
<evidence type="ECO:0000256" key="5">
    <source>
        <dbReference type="ARBA" id="ARBA00023136"/>
    </source>
</evidence>